<keyword evidence="3" id="KW-1185">Reference proteome</keyword>
<keyword evidence="1" id="KW-0732">Signal</keyword>
<name>A0ABR1CG45_NECAM</name>
<organism evidence="2 3">
    <name type="scientific">Necator americanus</name>
    <name type="common">Human hookworm</name>
    <dbReference type="NCBI Taxonomy" id="51031"/>
    <lineage>
        <taxon>Eukaryota</taxon>
        <taxon>Metazoa</taxon>
        <taxon>Ecdysozoa</taxon>
        <taxon>Nematoda</taxon>
        <taxon>Chromadorea</taxon>
        <taxon>Rhabditida</taxon>
        <taxon>Rhabditina</taxon>
        <taxon>Rhabditomorpha</taxon>
        <taxon>Strongyloidea</taxon>
        <taxon>Ancylostomatidae</taxon>
        <taxon>Bunostominae</taxon>
        <taxon>Necator</taxon>
    </lineage>
</organism>
<comment type="caution">
    <text evidence="2">The sequence shown here is derived from an EMBL/GenBank/DDBJ whole genome shotgun (WGS) entry which is preliminary data.</text>
</comment>
<evidence type="ECO:0000256" key="1">
    <source>
        <dbReference type="SAM" id="SignalP"/>
    </source>
</evidence>
<dbReference type="Proteomes" id="UP001303046">
    <property type="component" value="Unassembled WGS sequence"/>
</dbReference>
<feature type="chain" id="PRO_5045835014" evidence="1">
    <location>
        <begin position="16"/>
        <end position="144"/>
    </location>
</feature>
<sequence>MIRLLLLLAIPAIFAFDAQFQYGCGADSCIYKFVIEEDIAQYVDPNVMRNELDMLGLAIERLNELQEGIPAANTTAFDEAFDPAYNETASVVLDVTGAVSANQTNFETALQNAISSSNDTDCLATKTICFQSAVDSSSCGSLCT</sequence>
<evidence type="ECO:0000313" key="3">
    <source>
        <dbReference type="Proteomes" id="UP001303046"/>
    </source>
</evidence>
<proteinExistence type="predicted"/>
<protein>
    <submittedName>
        <fullName evidence="2">Uncharacterized protein</fullName>
    </submittedName>
</protein>
<dbReference type="EMBL" id="JAVFWL010000002">
    <property type="protein sequence ID" value="KAK6737417.1"/>
    <property type="molecule type" value="Genomic_DNA"/>
</dbReference>
<reference evidence="2 3" key="1">
    <citation type="submission" date="2023-08" db="EMBL/GenBank/DDBJ databases">
        <title>A Necator americanus chromosomal reference genome.</title>
        <authorList>
            <person name="Ilik V."/>
            <person name="Petrzelkova K.J."/>
            <person name="Pardy F."/>
            <person name="Fuh T."/>
            <person name="Niatou-Singa F.S."/>
            <person name="Gouil Q."/>
            <person name="Baker L."/>
            <person name="Ritchie M.E."/>
            <person name="Jex A.R."/>
            <person name="Gazzola D."/>
            <person name="Li H."/>
            <person name="Toshio Fujiwara R."/>
            <person name="Zhan B."/>
            <person name="Aroian R.V."/>
            <person name="Pafco B."/>
            <person name="Schwarz E.M."/>
        </authorList>
    </citation>
    <scope>NUCLEOTIDE SEQUENCE [LARGE SCALE GENOMIC DNA]</scope>
    <source>
        <strain evidence="2 3">Aroian</strain>
        <tissue evidence="2">Whole animal</tissue>
    </source>
</reference>
<accession>A0ABR1CG45</accession>
<gene>
    <name evidence="2" type="primary">Necator_chrII.g7658</name>
    <name evidence="2" type="ORF">RB195_019864</name>
</gene>
<feature type="signal peptide" evidence="1">
    <location>
        <begin position="1"/>
        <end position="15"/>
    </location>
</feature>
<evidence type="ECO:0000313" key="2">
    <source>
        <dbReference type="EMBL" id="KAK6737417.1"/>
    </source>
</evidence>